<feature type="domain" description="Mechanosensitive ion channel MscS C-terminal" evidence="9">
    <location>
        <begin position="191"/>
        <end position="272"/>
    </location>
</feature>
<dbReference type="Proteomes" id="UP000306509">
    <property type="component" value="Unassembled WGS sequence"/>
</dbReference>
<keyword evidence="3" id="KW-1003">Cell membrane</keyword>
<dbReference type="PANTHER" id="PTHR30221:SF8">
    <property type="entry name" value="SMALL-CONDUCTANCE MECHANOSENSITIVE CHANNEL"/>
    <property type="match status" value="1"/>
</dbReference>
<proteinExistence type="inferred from homology"/>
<feature type="transmembrane region" description="Helical" evidence="7">
    <location>
        <begin position="68"/>
        <end position="90"/>
    </location>
</feature>
<dbReference type="InterPro" id="IPR011066">
    <property type="entry name" value="MscS_channel_C_sf"/>
</dbReference>
<dbReference type="Pfam" id="PF21082">
    <property type="entry name" value="MS_channel_3rd"/>
    <property type="match status" value="1"/>
</dbReference>
<dbReference type="Pfam" id="PF00924">
    <property type="entry name" value="MS_channel_2nd"/>
    <property type="match status" value="1"/>
</dbReference>
<evidence type="ECO:0000256" key="5">
    <source>
        <dbReference type="ARBA" id="ARBA00022989"/>
    </source>
</evidence>
<evidence type="ECO:0000256" key="3">
    <source>
        <dbReference type="ARBA" id="ARBA00022475"/>
    </source>
</evidence>
<feature type="domain" description="Mechanosensitive ion channel MscS" evidence="8">
    <location>
        <begin position="116"/>
        <end position="184"/>
    </location>
</feature>
<evidence type="ECO:0000256" key="2">
    <source>
        <dbReference type="ARBA" id="ARBA00008017"/>
    </source>
</evidence>
<dbReference type="InterPro" id="IPR011014">
    <property type="entry name" value="MscS_channel_TM-2"/>
</dbReference>
<keyword evidence="11" id="KW-1185">Reference proteome</keyword>
<dbReference type="SUPFAM" id="SSF82689">
    <property type="entry name" value="Mechanosensitive channel protein MscS (YggB), C-terminal domain"/>
    <property type="match status" value="1"/>
</dbReference>
<evidence type="ECO:0000313" key="10">
    <source>
        <dbReference type="EMBL" id="TLC99266.1"/>
    </source>
</evidence>
<evidence type="ECO:0000256" key="6">
    <source>
        <dbReference type="ARBA" id="ARBA00023136"/>
    </source>
</evidence>
<dbReference type="InterPro" id="IPR045275">
    <property type="entry name" value="MscS_archaea/bacteria_type"/>
</dbReference>
<evidence type="ECO:0000259" key="8">
    <source>
        <dbReference type="Pfam" id="PF00924"/>
    </source>
</evidence>
<dbReference type="SUPFAM" id="SSF50182">
    <property type="entry name" value="Sm-like ribonucleoproteins"/>
    <property type="match status" value="1"/>
</dbReference>
<dbReference type="InterPro" id="IPR010920">
    <property type="entry name" value="LSM_dom_sf"/>
</dbReference>
<comment type="caution">
    <text evidence="10">The sequence shown here is derived from an EMBL/GenBank/DDBJ whole genome shotgun (WGS) entry which is preliminary data.</text>
</comment>
<dbReference type="InterPro" id="IPR006685">
    <property type="entry name" value="MscS_channel_2nd"/>
</dbReference>
<dbReference type="GO" id="GO:0008381">
    <property type="term" value="F:mechanosensitive monoatomic ion channel activity"/>
    <property type="evidence" value="ECO:0007669"/>
    <property type="project" value="InterPro"/>
</dbReference>
<dbReference type="InterPro" id="IPR049278">
    <property type="entry name" value="MS_channel_C"/>
</dbReference>
<evidence type="ECO:0000259" key="9">
    <source>
        <dbReference type="Pfam" id="PF21082"/>
    </source>
</evidence>
<evidence type="ECO:0000256" key="1">
    <source>
        <dbReference type="ARBA" id="ARBA00004651"/>
    </source>
</evidence>
<dbReference type="PROSITE" id="PS01246">
    <property type="entry name" value="UPF0003"/>
    <property type="match status" value="1"/>
</dbReference>
<dbReference type="RefSeq" id="WP_242849116.1">
    <property type="nucleotide sequence ID" value="NZ_CABMJZ010000085.1"/>
</dbReference>
<protein>
    <submittedName>
        <fullName evidence="10">Small-conductance mechanosensitive channel</fullName>
    </submittedName>
</protein>
<dbReference type="Gene3D" id="1.10.287.1260">
    <property type="match status" value="1"/>
</dbReference>
<comment type="subcellular location">
    <subcellularLocation>
        <location evidence="1">Cell membrane</location>
        <topology evidence="1">Multi-pass membrane protein</topology>
    </subcellularLocation>
</comment>
<dbReference type="InterPro" id="IPR023408">
    <property type="entry name" value="MscS_beta-dom_sf"/>
</dbReference>
<organism evidence="10 11">
    <name type="scientific">Robinsoniella peoriensis</name>
    <dbReference type="NCBI Taxonomy" id="180332"/>
    <lineage>
        <taxon>Bacteria</taxon>
        <taxon>Bacillati</taxon>
        <taxon>Bacillota</taxon>
        <taxon>Clostridia</taxon>
        <taxon>Lachnospirales</taxon>
        <taxon>Lachnospiraceae</taxon>
        <taxon>Robinsoniella</taxon>
    </lineage>
</organism>
<comment type="similarity">
    <text evidence="2">Belongs to the MscS (TC 1.A.23) family.</text>
</comment>
<keyword evidence="6 7" id="KW-0472">Membrane</keyword>
<name>A0A4U8Q3M3_9FIRM</name>
<sequence length="293" mass="32882">MEDTIADQVEKANAVVKYFEQKLPGIADFGIKILIALLVFFIGSKMIKWMLKLLKKPFLRAGLEEGSVHFLNSLVKAILYILLVSGIATYLGVKEASIAALLGSMGVGIVLALKESLGNLAGGFILLLMKPFSIGDYIKEDVNDNEGTVSKIDLFYTTLLTPDNRTISIPNGSLSNTSLTNLSRQSKRQLRLVIGISYKADIRKAKEILEEILNNDIAILKEEPIEIFVDNLAASSVELGFRSWVKPEDYWPARWRIMERVKYAFDQEDINIPYNQLDVTIKNAEVQNEINRR</sequence>
<dbReference type="SUPFAM" id="SSF82861">
    <property type="entry name" value="Mechanosensitive channel protein MscS (YggB), transmembrane region"/>
    <property type="match status" value="1"/>
</dbReference>
<accession>A0A4U8Q3M3</accession>
<evidence type="ECO:0000313" key="11">
    <source>
        <dbReference type="Proteomes" id="UP000306509"/>
    </source>
</evidence>
<evidence type="ECO:0000256" key="7">
    <source>
        <dbReference type="SAM" id="Phobius"/>
    </source>
</evidence>
<dbReference type="EMBL" id="QGQD01000072">
    <property type="protein sequence ID" value="TLC99266.1"/>
    <property type="molecule type" value="Genomic_DNA"/>
</dbReference>
<dbReference type="PANTHER" id="PTHR30221">
    <property type="entry name" value="SMALL-CONDUCTANCE MECHANOSENSITIVE CHANNEL"/>
    <property type="match status" value="1"/>
</dbReference>
<dbReference type="AlphaFoldDB" id="A0A4U8Q3M3"/>
<dbReference type="Gene3D" id="3.30.70.100">
    <property type="match status" value="1"/>
</dbReference>
<dbReference type="InterPro" id="IPR006686">
    <property type="entry name" value="MscS_channel_CS"/>
</dbReference>
<evidence type="ECO:0000256" key="4">
    <source>
        <dbReference type="ARBA" id="ARBA00022692"/>
    </source>
</evidence>
<reference evidence="10 11" key="1">
    <citation type="journal article" date="2019" name="Anaerobe">
        <title>Detection of Robinsoniella peoriensis in multiple bone samples of a trauma patient.</title>
        <authorList>
            <person name="Schrottner P."/>
            <person name="Hartwich K."/>
            <person name="Bunk B."/>
            <person name="Schober I."/>
            <person name="Helbig S."/>
            <person name="Rudolph W.W."/>
            <person name="Gunzer F."/>
        </authorList>
    </citation>
    <scope>NUCLEOTIDE SEQUENCE [LARGE SCALE GENOMIC DNA]</scope>
    <source>
        <strain evidence="10 11">DSM 106044</strain>
    </source>
</reference>
<feature type="transmembrane region" description="Helical" evidence="7">
    <location>
        <begin position="29"/>
        <end position="47"/>
    </location>
</feature>
<dbReference type="GO" id="GO:0005886">
    <property type="term" value="C:plasma membrane"/>
    <property type="evidence" value="ECO:0007669"/>
    <property type="project" value="UniProtKB-SubCell"/>
</dbReference>
<dbReference type="STRING" id="180332.GCA_000797495_02951"/>
<keyword evidence="5 7" id="KW-1133">Transmembrane helix</keyword>
<keyword evidence="4 7" id="KW-0812">Transmembrane</keyword>
<gene>
    <name evidence="10" type="primary">mscS</name>
    <name evidence="10" type="ORF">DSM106044_03865</name>
</gene>
<dbReference type="Gene3D" id="2.30.30.60">
    <property type="match status" value="1"/>
</dbReference>